<protein>
    <submittedName>
        <fullName evidence="1">Uncharacterized protein</fullName>
    </submittedName>
</protein>
<dbReference type="RefSeq" id="WP_004812506.1">
    <property type="nucleotide sequence ID" value="NZ_KB849450.1"/>
</dbReference>
<accession>N8WQ69</accession>
<organism evidence="1 2">
    <name type="scientific">Acinetobacter schindleri NIPH 900</name>
    <dbReference type="NCBI Taxonomy" id="1217675"/>
    <lineage>
        <taxon>Bacteria</taxon>
        <taxon>Pseudomonadati</taxon>
        <taxon>Pseudomonadota</taxon>
        <taxon>Gammaproteobacteria</taxon>
        <taxon>Moraxellales</taxon>
        <taxon>Moraxellaceae</taxon>
        <taxon>Acinetobacter</taxon>
    </lineage>
</organism>
<dbReference type="PATRIC" id="fig|1217675.3.peg.486"/>
<comment type="caution">
    <text evidence="1">The sequence shown here is derived from an EMBL/GenBank/DDBJ whole genome shotgun (WGS) entry which is preliminary data.</text>
</comment>
<gene>
    <name evidence="1" type="ORF">F965_00505</name>
</gene>
<dbReference type="AlphaFoldDB" id="N8WQ69"/>
<reference evidence="1 2" key="1">
    <citation type="submission" date="2013-02" db="EMBL/GenBank/DDBJ databases">
        <title>The Genome Sequence of Acinetobacter schindleri NIPH 900.</title>
        <authorList>
            <consortium name="The Broad Institute Genome Sequencing Platform"/>
            <consortium name="The Broad Institute Genome Sequencing Center for Infectious Disease"/>
            <person name="Cerqueira G."/>
            <person name="Feldgarden M."/>
            <person name="Courvalin P."/>
            <person name="Perichon B."/>
            <person name="Grillot-Courvalin C."/>
            <person name="Clermont D."/>
            <person name="Rocha E."/>
            <person name="Yoon E.-J."/>
            <person name="Nemec A."/>
            <person name="Walker B."/>
            <person name="Young S.K."/>
            <person name="Zeng Q."/>
            <person name="Gargeya S."/>
            <person name="Fitzgerald M."/>
            <person name="Haas B."/>
            <person name="Abouelleil A."/>
            <person name="Alvarado L."/>
            <person name="Arachchi H.M."/>
            <person name="Berlin A.M."/>
            <person name="Chapman S.B."/>
            <person name="Dewar J."/>
            <person name="Goldberg J."/>
            <person name="Griggs A."/>
            <person name="Gujja S."/>
            <person name="Hansen M."/>
            <person name="Howarth C."/>
            <person name="Imamovic A."/>
            <person name="Larimer J."/>
            <person name="McCowan C."/>
            <person name="Murphy C."/>
            <person name="Neiman D."/>
            <person name="Pearson M."/>
            <person name="Priest M."/>
            <person name="Roberts A."/>
            <person name="Saif S."/>
            <person name="Shea T."/>
            <person name="Sisk P."/>
            <person name="Sykes S."/>
            <person name="Wortman J."/>
            <person name="Nusbaum C."/>
            <person name="Birren B."/>
        </authorList>
    </citation>
    <scope>NUCLEOTIDE SEQUENCE [LARGE SCALE GENOMIC DNA]</scope>
    <source>
        <strain evidence="1 2">NIPH 900</strain>
    </source>
</reference>
<name>N8WQ69_9GAMM</name>
<dbReference type="EMBL" id="APPI01000010">
    <property type="protein sequence ID" value="ENV14262.1"/>
    <property type="molecule type" value="Genomic_DNA"/>
</dbReference>
<proteinExistence type="predicted"/>
<dbReference type="Proteomes" id="UP000018438">
    <property type="component" value="Unassembled WGS sequence"/>
</dbReference>
<sequence>MLITLLSTSRVLPASELVSITYRTDLIPVPVSAEFSVQSTKDNDKEFVEGAEIIVGDSVPLTIIKATPVKTQTIKDGRRIGGIACLAIPSGCQKLIEPTAKAIILNSTSFNSVLRACGLKARLGSDIPLPEYVCLKGTIPTYRLALYLQQEACVIAARDGRIGAFKIDGLLKGEVKEVIDPSAVVWVNSQAVQNIQKNSYVSVNSDDSSIMGGDTTKGQAVIQRARLDERQLKNLEKVLICRGTVVRAYNNKLTAGDVVEIDGRRYVILTCAHRFDSGNLGGASVTTTKLWVASL</sequence>
<evidence type="ECO:0000313" key="2">
    <source>
        <dbReference type="Proteomes" id="UP000018438"/>
    </source>
</evidence>
<dbReference type="HOGENOM" id="CLU_081199_0_0_6"/>
<evidence type="ECO:0000313" key="1">
    <source>
        <dbReference type="EMBL" id="ENV14262.1"/>
    </source>
</evidence>
<keyword evidence="2" id="KW-1185">Reference proteome</keyword>